<sequence>MIEDVNFSSATSSQNLPRGSICIKKLSLPCIPTSLPAPHVHPYNSPSLAAMRRRRLPASLACLFFLPQSVINRKEEKKKRKKGASAKKKHLQSRIYNARMRVHVIQAESTGHLSNNNPLMHISQNKTSLKKKKRFSSRIAQVQCKDTRKNIIFLVQKEEKHAKLKERKQI</sequence>
<proteinExistence type="predicted"/>
<dbReference type="RefSeq" id="XP_024777006.1">
    <property type="nucleotide sequence ID" value="XM_024914401.1"/>
</dbReference>
<gene>
    <name evidence="1" type="ORF">M431DRAFT_337720</name>
</gene>
<evidence type="ECO:0000313" key="2">
    <source>
        <dbReference type="Proteomes" id="UP000241690"/>
    </source>
</evidence>
<evidence type="ECO:0000313" key="1">
    <source>
        <dbReference type="EMBL" id="PTB57329.1"/>
    </source>
</evidence>
<keyword evidence="2" id="KW-1185">Reference proteome</keyword>
<accession>A0A2T4AJU3</accession>
<dbReference type="AlphaFoldDB" id="A0A2T4AJU3"/>
<dbReference type="Proteomes" id="UP000241690">
    <property type="component" value="Unassembled WGS sequence"/>
</dbReference>
<protein>
    <submittedName>
        <fullName evidence="1">Uncharacterized protein</fullName>
    </submittedName>
</protein>
<organism evidence="1 2">
    <name type="scientific">Trichoderma harzianum CBS 226.95</name>
    <dbReference type="NCBI Taxonomy" id="983964"/>
    <lineage>
        <taxon>Eukaryota</taxon>
        <taxon>Fungi</taxon>
        <taxon>Dikarya</taxon>
        <taxon>Ascomycota</taxon>
        <taxon>Pezizomycotina</taxon>
        <taxon>Sordariomycetes</taxon>
        <taxon>Hypocreomycetidae</taxon>
        <taxon>Hypocreales</taxon>
        <taxon>Hypocreaceae</taxon>
        <taxon>Trichoderma</taxon>
    </lineage>
</organism>
<name>A0A2T4AJU3_TRIHA</name>
<reference evidence="1 2" key="1">
    <citation type="submission" date="2016-07" db="EMBL/GenBank/DDBJ databases">
        <title>Multiple horizontal gene transfer events from other fungi enriched the ability of initially mycotrophic Trichoderma (Ascomycota) to feed on dead plant biomass.</title>
        <authorList>
            <consortium name="DOE Joint Genome Institute"/>
            <person name="Aerts A."/>
            <person name="Atanasova L."/>
            <person name="Chenthamara K."/>
            <person name="Zhang J."/>
            <person name="Grujic M."/>
            <person name="Henrissat B."/>
            <person name="Kuo A."/>
            <person name="Salamov A."/>
            <person name="Lipzen A."/>
            <person name="Labutti K."/>
            <person name="Barry K."/>
            <person name="Miao Y."/>
            <person name="Rahimi M.J."/>
            <person name="Shen Q."/>
            <person name="Grigoriev I.V."/>
            <person name="Kubicek C.P."/>
            <person name="Druzhinina I.S."/>
        </authorList>
    </citation>
    <scope>NUCLEOTIDE SEQUENCE [LARGE SCALE GENOMIC DNA]</scope>
    <source>
        <strain evidence="1 2">CBS 226.95</strain>
    </source>
</reference>
<dbReference type="EMBL" id="KZ679677">
    <property type="protein sequence ID" value="PTB57329.1"/>
    <property type="molecule type" value="Genomic_DNA"/>
</dbReference>
<dbReference type="GeneID" id="36622967"/>